<evidence type="ECO:0000313" key="2">
    <source>
        <dbReference type="EMBL" id="MFC3766843.1"/>
    </source>
</evidence>
<proteinExistence type="predicted"/>
<dbReference type="RefSeq" id="WP_205116208.1">
    <property type="nucleotide sequence ID" value="NZ_JAFBCM010000001.1"/>
</dbReference>
<dbReference type="Proteomes" id="UP001595699">
    <property type="component" value="Unassembled WGS sequence"/>
</dbReference>
<accession>A0ABV7YPL9</accession>
<keyword evidence="3" id="KW-1185">Reference proteome</keyword>
<dbReference type="NCBIfam" id="TIGR03083">
    <property type="entry name" value="maleylpyruvate isomerase family mycothiol-dependent enzyme"/>
    <property type="match status" value="1"/>
</dbReference>
<dbReference type="GO" id="GO:0016853">
    <property type="term" value="F:isomerase activity"/>
    <property type="evidence" value="ECO:0007669"/>
    <property type="project" value="UniProtKB-KW"/>
</dbReference>
<gene>
    <name evidence="2" type="ORF">ACFOUW_38865</name>
</gene>
<dbReference type="Gene3D" id="1.20.120.450">
    <property type="entry name" value="dinb family like domain"/>
    <property type="match status" value="1"/>
</dbReference>
<evidence type="ECO:0000259" key="1">
    <source>
        <dbReference type="Pfam" id="PF11716"/>
    </source>
</evidence>
<feature type="domain" description="Mycothiol-dependent maleylpyruvate isomerase metal-binding" evidence="1">
    <location>
        <begin position="27"/>
        <end position="168"/>
    </location>
</feature>
<comment type="caution">
    <text evidence="2">The sequence shown here is derived from an EMBL/GenBank/DDBJ whole genome shotgun (WGS) entry which is preliminary data.</text>
</comment>
<dbReference type="InterPro" id="IPR034660">
    <property type="entry name" value="DinB/YfiT-like"/>
</dbReference>
<name>A0ABV7YPL9_9ACTN</name>
<dbReference type="Pfam" id="PF11716">
    <property type="entry name" value="MDMPI_N"/>
    <property type="match status" value="1"/>
</dbReference>
<protein>
    <submittedName>
        <fullName evidence="2">Maleylpyruvate isomerase family mycothiol-dependent enzyme</fullName>
    </submittedName>
</protein>
<dbReference type="InterPro" id="IPR017517">
    <property type="entry name" value="Maleyloyr_isom"/>
</dbReference>
<evidence type="ECO:0000313" key="3">
    <source>
        <dbReference type="Proteomes" id="UP001595699"/>
    </source>
</evidence>
<reference evidence="3" key="1">
    <citation type="journal article" date="2019" name="Int. J. Syst. Evol. Microbiol.">
        <title>The Global Catalogue of Microorganisms (GCM) 10K type strain sequencing project: providing services to taxonomists for standard genome sequencing and annotation.</title>
        <authorList>
            <consortium name="The Broad Institute Genomics Platform"/>
            <consortium name="The Broad Institute Genome Sequencing Center for Infectious Disease"/>
            <person name="Wu L."/>
            <person name="Ma J."/>
        </authorList>
    </citation>
    <scope>NUCLEOTIDE SEQUENCE [LARGE SCALE GENOMIC DNA]</scope>
    <source>
        <strain evidence="3">CGMCC 4.7241</strain>
    </source>
</reference>
<organism evidence="2 3">
    <name type="scientific">Tenggerimyces flavus</name>
    <dbReference type="NCBI Taxonomy" id="1708749"/>
    <lineage>
        <taxon>Bacteria</taxon>
        <taxon>Bacillati</taxon>
        <taxon>Actinomycetota</taxon>
        <taxon>Actinomycetes</taxon>
        <taxon>Propionibacteriales</taxon>
        <taxon>Nocardioidaceae</taxon>
        <taxon>Tenggerimyces</taxon>
    </lineage>
</organism>
<dbReference type="SUPFAM" id="SSF109854">
    <property type="entry name" value="DinB/YfiT-like putative metalloenzymes"/>
    <property type="match status" value="1"/>
</dbReference>
<dbReference type="EMBL" id="JBHRZH010000061">
    <property type="protein sequence ID" value="MFC3766843.1"/>
    <property type="molecule type" value="Genomic_DNA"/>
</dbReference>
<sequence length="250" mass="27720">MTTTTQASAIPKLTKNEAMALASTEYDLFTTLLHSLSGADWQSPTVCTKWNVRQVALHVLGAAEGNASVREMVHQQLAGTKLFKQRGYDHLVHGVNDIQVTERQDLTAAELITRWDRIVPKALAGRRNFPPFLRGLKVDFVPPLGKRSMAYVMDLVYTRDVWMHRIDVSRALGREPVLTAEHDGRLIADMVLDWATTHGHAFDLELTGPAGGHFAQGDNGQTLRIDAIEWIWINSGRGQGSGLLTYALPL</sequence>
<keyword evidence="2" id="KW-0413">Isomerase</keyword>
<dbReference type="InterPro" id="IPR024344">
    <property type="entry name" value="MDMPI_metal-binding"/>
</dbReference>